<dbReference type="Gene3D" id="3.30.450.150">
    <property type="entry name" value="Haem-degrading domain"/>
    <property type="match status" value="1"/>
</dbReference>
<name>A0A7V8NUK2_9BACT</name>
<dbReference type="SUPFAM" id="SSF143744">
    <property type="entry name" value="GlcG-like"/>
    <property type="match status" value="1"/>
</dbReference>
<organism evidence="1 2">
    <name type="scientific">Candidatus Acidiferrum panamense</name>
    <dbReference type="NCBI Taxonomy" id="2741543"/>
    <lineage>
        <taxon>Bacteria</taxon>
        <taxon>Pseudomonadati</taxon>
        <taxon>Acidobacteriota</taxon>
        <taxon>Terriglobia</taxon>
        <taxon>Candidatus Acidiferrales</taxon>
        <taxon>Candidatus Acidiferrum</taxon>
    </lineage>
</organism>
<dbReference type="EMBL" id="JACDQQ010002194">
    <property type="protein sequence ID" value="MBA0087804.1"/>
    <property type="molecule type" value="Genomic_DNA"/>
</dbReference>
<evidence type="ECO:0000313" key="2">
    <source>
        <dbReference type="Proteomes" id="UP000567293"/>
    </source>
</evidence>
<dbReference type="InterPro" id="IPR052517">
    <property type="entry name" value="GlcG_carb_metab_protein"/>
</dbReference>
<dbReference type="PANTHER" id="PTHR34309">
    <property type="entry name" value="SLR1406 PROTEIN"/>
    <property type="match status" value="1"/>
</dbReference>
<accession>A0A7V8NUK2</accession>
<sequence length="165" mass="17413">MASAQDISKFVISDAAAKKTLIKNEINADTARKIIDKCIDIATKANMPITIFILSPTGQIVASHRMDGQVPINIETALLKAQSVLVTRDSTHLRANMIANNMPQQLKWHAIGVYTTSGGLPIVAGGQMIGTIGIGGGSKDEEMAFEALEAVVGPQPPLAPTQPAK</sequence>
<dbReference type="AlphaFoldDB" id="A0A7V8NUK2"/>
<dbReference type="PANTHER" id="PTHR34309:SF10">
    <property type="entry name" value="SLR1406 PROTEIN"/>
    <property type="match status" value="1"/>
</dbReference>
<evidence type="ECO:0000313" key="1">
    <source>
        <dbReference type="EMBL" id="MBA0087804.1"/>
    </source>
</evidence>
<keyword evidence="2" id="KW-1185">Reference proteome</keyword>
<dbReference type="Proteomes" id="UP000567293">
    <property type="component" value="Unassembled WGS sequence"/>
</dbReference>
<reference evidence="1" key="1">
    <citation type="submission" date="2020-06" db="EMBL/GenBank/DDBJ databases">
        <title>Legume-microbial interactions unlock mineral nutrients during tropical forest succession.</title>
        <authorList>
            <person name="Epihov D.Z."/>
        </authorList>
    </citation>
    <scope>NUCLEOTIDE SEQUENCE [LARGE SCALE GENOMIC DNA]</scope>
    <source>
        <strain evidence="1">Pan2503</strain>
    </source>
</reference>
<gene>
    <name evidence="1" type="ORF">HRJ53_22690</name>
</gene>
<dbReference type="InterPro" id="IPR005624">
    <property type="entry name" value="PduO/GlcC-like"/>
</dbReference>
<comment type="caution">
    <text evidence="1">The sequence shown here is derived from an EMBL/GenBank/DDBJ whole genome shotgun (WGS) entry which is preliminary data.</text>
</comment>
<proteinExistence type="predicted"/>
<dbReference type="InterPro" id="IPR038084">
    <property type="entry name" value="PduO/GlcC-like_sf"/>
</dbReference>
<dbReference type="Pfam" id="PF03928">
    <property type="entry name" value="HbpS-like"/>
    <property type="match status" value="1"/>
</dbReference>
<protein>
    <submittedName>
        <fullName evidence="1">Heme-binding protein</fullName>
    </submittedName>
</protein>